<dbReference type="EMBL" id="CP069040">
    <property type="protein sequence ID" value="QRD05268.1"/>
    <property type="molecule type" value="Genomic_DNA"/>
</dbReference>
<dbReference type="OrthoDB" id="2316594at2759"/>
<protein>
    <recommendedName>
        <fullName evidence="4">P-loop containing nucleoside triphosphate hydrolase protein</fullName>
    </recommendedName>
</protein>
<dbReference type="VEuPathDB" id="FungiDB:JI435_111650"/>
<proteinExistence type="predicted"/>
<accession>A0A7U2I8N3</accession>
<dbReference type="SUPFAM" id="SSF52540">
    <property type="entry name" value="P-loop containing nucleoside triphosphate hydrolases"/>
    <property type="match status" value="1"/>
</dbReference>
<name>A0A7U2I8N3_PHANO</name>
<reference evidence="3" key="1">
    <citation type="journal article" date="2021" name="BMC Genomics">
        <title>Chromosome-level genome assembly and manually-curated proteome of model necrotroph Parastagonospora nodorum Sn15 reveals a genome-wide trove of candidate effector homologs, and redundancy of virulence-related functions within an accessory chromosome.</title>
        <authorList>
            <person name="Bertazzoni S."/>
            <person name="Jones D.A.B."/>
            <person name="Phan H.T."/>
            <person name="Tan K.-C."/>
            <person name="Hane J.K."/>
        </authorList>
    </citation>
    <scope>NUCLEOTIDE SEQUENCE [LARGE SCALE GENOMIC DNA]</scope>
    <source>
        <strain evidence="3">SN15 / ATCC MYA-4574 / FGSC 10173)</strain>
    </source>
</reference>
<feature type="compositionally biased region" description="Polar residues" evidence="1">
    <location>
        <begin position="1"/>
        <end position="10"/>
    </location>
</feature>
<dbReference type="InterPro" id="IPR027417">
    <property type="entry name" value="P-loop_NTPase"/>
</dbReference>
<organism evidence="2 3">
    <name type="scientific">Phaeosphaeria nodorum (strain SN15 / ATCC MYA-4574 / FGSC 10173)</name>
    <name type="common">Glume blotch fungus</name>
    <name type="synonym">Parastagonospora nodorum</name>
    <dbReference type="NCBI Taxonomy" id="321614"/>
    <lineage>
        <taxon>Eukaryota</taxon>
        <taxon>Fungi</taxon>
        <taxon>Dikarya</taxon>
        <taxon>Ascomycota</taxon>
        <taxon>Pezizomycotina</taxon>
        <taxon>Dothideomycetes</taxon>
        <taxon>Pleosporomycetidae</taxon>
        <taxon>Pleosporales</taxon>
        <taxon>Pleosporineae</taxon>
        <taxon>Phaeosphaeriaceae</taxon>
        <taxon>Parastagonospora</taxon>
    </lineage>
</organism>
<evidence type="ECO:0000313" key="3">
    <source>
        <dbReference type="Proteomes" id="UP000663193"/>
    </source>
</evidence>
<dbReference type="AlphaFoldDB" id="A0A7U2I8N3"/>
<dbReference type="Gene3D" id="3.40.50.300">
    <property type="entry name" value="P-loop containing nucleotide triphosphate hydrolases"/>
    <property type="match status" value="1"/>
</dbReference>
<keyword evidence="3" id="KW-1185">Reference proteome</keyword>
<evidence type="ECO:0000256" key="1">
    <source>
        <dbReference type="SAM" id="MobiDB-lite"/>
    </source>
</evidence>
<evidence type="ECO:0008006" key="4">
    <source>
        <dbReference type="Google" id="ProtNLM"/>
    </source>
</evidence>
<sequence length="478" mass="52534">MQRSSVSIEDSASEDITSENSQSEQSYCAPSEEYQEPNFGLIDQLITRRGTTSTDTILPEAIKRDIGHAPLVSASVIVKYGKDLVPQYGFLGSKGTEGEVIKLFHNTNVPFSTFICGVQGSGKSHTTACMLENALIPSQQLGRLQAPVAALVFSYSEFSSGGSGFTLSEAAFLGSANQDTASQKVKKITVLVSPSNPAIKKFYRAIPGIKVLEFKLRAKSLDIATLLTLMGMNEKSDVPLYMAKVESILRAIATENEDGVFDYSLFKQKIAMENFDPKQTNMLDMRLGLLESFLDKDENTPEPTFRPGEITIMDLSDPFITPNTACILFKLGLERFTQSRALGKMVYMLNTPGSKMLTGHLATLIRLQRHKGVRVIISTQEPTLSTDLIALCSVTVIHRFTSPAWYSALKKHINAMENDEEILRQIESLETGEALVYAPNAVMGKEEDGTLIKLPGQLLKLNIRKRITKDGGESIMAI</sequence>
<evidence type="ECO:0000313" key="2">
    <source>
        <dbReference type="EMBL" id="QRD05268.1"/>
    </source>
</evidence>
<feature type="compositionally biased region" description="Polar residues" evidence="1">
    <location>
        <begin position="18"/>
        <end position="28"/>
    </location>
</feature>
<feature type="region of interest" description="Disordered" evidence="1">
    <location>
        <begin position="1"/>
        <end position="33"/>
    </location>
</feature>
<gene>
    <name evidence="2" type="ORF">JI435_111650</name>
</gene>
<dbReference type="Proteomes" id="UP000663193">
    <property type="component" value="Chromosome 18"/>
</dbReference>
<dbReference type="OMA" id="PFSTFIC"/>